<keyword evidence="3 9" id="KW-0548">Nucleotidyltransferase</keyword>
<dbReference type="NCBIfam" id="TIGR00125">
    <property type="entry name" value="cyt_tran_rel"/>
    <property type="match status" value="1"/>
</dbReference>
<evidence type="ECO:0000256" key="6">
    <source>
        <dbReference type="ARBA" id="ARBA00022842"/>
    </source>
</evidence>
<dbReference type="AlphaFoldDB" id="C4FJJ7"/>
<comment type="subcellular location">
    <subcellularLocation>
        <location evidence="9">Cytoplasm</location>
    </subcellularLocation>
</comment>
<keyword evidence="2 9" id="KW-0808">Transferase</keyword>
<feature type="domain" description="Cytidyltransferase-like" evidence="10">
    <location>
        <begin position="7"/>
        <end position="134"/>
    </location>
</feature>
<dbReference type="EMBL" id="ABZS01000056">
    <property type="protein sequence ID" value="EEP60759.1"/>
    <property type="molecule type" value="Genomic_DNA"/>
</dbReference>
<dbReference type="PANTHER" id="PTHR21342">
    <property type="entry name" value="PHOSPHOPANTETHEINE ADENYLYLTRANSFERASE"/>
    <property type="match status" value="1"/>
</dbReference>
<comment type="subunit">
    <text evidence="9">Homohexamer.</text>
</comment>
<feature type="binding site" evidence="9">
    <location>
        <begin position="125"/>
        <end position="131"/>
    </location>
    <ligand>
        <name>ATP</name>
        <dbReference type="ChEBI" id="CHEBI:30616"/>
    </ligand>
</feature>
<feature type="binding site" evidence="9">
    <location>
        <position position="19"/>
    </location>
    <ligand>
        <name>ATP</name>
        <dbReference type="ChEBI" id="CHEBI:30616"/>
    </ligand>
</feature>
<evidence type="ECO:0000256" key="9">
    <source>
        <dbReference type="HAMAP-Rule" id="MF_00151"/>
    </source>
</evidence>
<gene>
    <name evidence="9 11" type="primary">coaD</name>
    <name evidence="11" type="ORF">SULYE_0744</name>
</gene>
<dbReference type="HAMAP" id="MF_00151">
    <property type="entry name" value="PPAT_bact"/>
    <property type="match status" value="1"/>
</dbReference>
<keyword evidence="6 9" id="KW-0460">Magnesium</keyword>
<feature type="binding site" evidence="9">
    <location>
        <position position="90"/>
    </location>
    <ligand>
        <name>substrate</name>
    </ligand>
</feature>
<dbReference type="Proteomes" id="UP000005540">
    <property type="component" value="Unassembled WGS sequence"/>
</dbReference>
<dbReference type="GO" id="GO:0015937">
    <property type="term" value="P:coenzyme A biosynthetic process"/>
    <property type="evidence" value="ECO:0007669"/>
    <property type="project" value="UniProtKB-UniRule"/>
</dbReference>
<keyword evidence="1 9" id="KW-0963">Cytoplasm</keyword>
<comment type="function">
    <text evidence="9">Reversibly transfers an adenylyl group from ATP to 4'-phosphopantetheine, yielding dephospho-CoA (dPCoA) and pyrophosphate.</text>
</comment>
<feature type="binding site" evidence="9">
    <location>
        <position position="43"/>
    </location>
    <ligand>
        <name>substrate</name>
    </ligand>
</feature>
<dbReference type="SUPFAM" id="SSF52374">
    <property type="entry name" value="Nucleotidylyl transferase"/>
    <property type="match status" value="1"/>
</dbReference>
<dbReference type="Gene3D" id="3.40.50.620">
    <property type="entry name" value="HUPs"/>
    <property type="match status" value="1"/>
</dbReference>
<dbReference type="NCBIfam" id="TIGR01510">
    <property type="entry name" value="coaD_prev_kdtB"/>
    <property type="match status" value="1"/>
</dbReference>
<feature type="binding site" evidence="9">
    <location>
        <begin position="11"/>
        <end position="12"/>
    </location>
    <ligand>
        <name>ATP</name>
        <dbReference type="ChEBI" id="CHEBI:30616"/>
    </ligand>
</feature>
<dbReference type="InterPro" id="IPR001980">
    <property type="entry name" value="PPAT"/>
</dbReference>
<accession>C4FJJ7</accession>
<dbReference type="OrthoDB" id="9806661at2"/>
<comment type="catalytic activity">
    <reaction evidence="8 9">
        <text>(R)-4'-phosphopantetheine + ATP + H(+) = 3'-dephospho-CoA + diphosphate</text>
        <dbReference type="Rhea" id="RHEA:19801"/>
        <dbReference type="ChEBI" id="CHEBI:15378"/>
        <dbReference type="ChEBI" id="CHEBI:30616"/>
        <dbReference type="ChEBI" id="CHEBI:33019"/>
        <dbReference type="ChEBI" id="CHEBI:57328"/>
        <dbReference type="ChEBI" id="CHEBI:61723"/>
        <dbReference type="EC" id="2.7.7.3"/>
    </reaction>
</comment>
<evidence type="ECO:0000313" key="11">
    <source>
        <dbReference type="EMBL" id="EEP60759.1"/>
    </source>
</evidence>
<proteinExistence type="inferred from homology"/>
<dbReference type="PANTHER" id="PTHR21342:SF1">
    <property type="entry name" value="PHOSPHOPANTETHEINE ADENYLYLTRANSFERASE"/>
    <property type="match status" value="1"/>
</dbReference>
<name>C4FJJ7_9AQUI</name>
<dbReference type="InterPro" id="IPR004821">
    <property type="entry name" value="Cyt_trans-like"/>
</dbReference>
<comment type="cofactor">
    <cofactor evidence="9">
        <name>Mg(2+)</name>
        <dbReference type="ChEBI" id="CHEBI:18420"/>
    </cofactor>
</comment>
<evidence type="ECO:0000256" key="1">
    <source>
        <dbReference type="ARBA" id="ARBA00022490"/>
    </source>
</evidence>
<evidence type="ECO:0000256" key="4">
    <source>
        <dbReference type="ARBA" id="ARBA00022741"/>
    </source>
</evidence>
<comment type="similarity">
    <text evidence="9">Belongs to the bacterial CoaD family.</text>
</comment>
<dbReference type="CDD" id="cd02163">
    <property type="entry name" value="PPAT"/>
    <property type="match status" value="1"/>
</dbReference>
<dbReference type="Pfam" id="PF01467">
    <property type="entry name" value="CTP_transf_like"/>
    <property type="match status" value="1"/>
</dbReference>
<dbReference type="GO" id="GO:0004595">
    <property type="term" value="F:pantetheine-phosphate adenylyltransferase activity"/>
    <property type="evidence" value="ECO:0007669"/>
    <property type="project" value="UniProtKB-UniRule"/>
</dbReference>
<dbReference type="RefSeq" id="WP_007546530.1">
    <property type="nucleotide sequence ID" value="NZ_ABZS01000056.1"/>
</dbReference>
<feature type="binding site" evidence="9">
    <location>
        <position position="101"/>
    </location>
    <ligand>
        <name>ATP</name>
        <dbReference type="ChEBI" id="CHEBI:30616"/>
    </ligand>
</feature>
<reference evidence="11 12" key="1">
    <citation type="submission" date="2009-04" db="EMBL/GenBank/DDBJ databases">
        <authorList>
            <person name="Reysenbach A.-L."/>
            <person name="Heidelberg J.F."/>
            <person name="Nelson W.C."/>
        </authorList>
    </citation>
    <scope>NUCLEOTIDE SEQUENCE [LARGE SCALE GENOMIC DNA]</scope>
    <source>
        <strain evidence="11 12">SS-5</strain>
    </source>
</reference>
<evidence type="ECO:0000256" key="8">
    <source>
        <dbReference type="ARBA" id="ARBA00029346"/>
    </source>
</evidence>
<feature type="binding site" evidence="9">
    <location>
        <position position="11"/>
    </location>
    <ligand>
        <name>substrate</name>
    </ligand>
</feature>
<keyword evidence="12" id="KW-1185">Reference proteome</keyword>
<keyword evidence="7 9" id="KW-0173">Coenzyme A biosynthesis</keyword>
<keyword evidence="5 9" id="KW-0067">ATP-binding</keyword>
<comment type="pathway">
    <text evidence="9">Cofactor biosynthesis; coenzyme A biosynthesis; CoA from (R)-pantothenate: step 4/5.</text>
</comment>
<keyword evidence="4 9" id="KW-0547">Nucleotide-binding</keyword>
<dbReference type="GO" id="GO:0005524">
    <property type="term" value="F:ATP binding"/>
    <property type="evidence" value="ECO:0007669"/>
    <property type="project" value="UniProtKB-KW"/>
</dbReference>
<dbReference type="InterPro" id="IPR014729">
    <property type="entry name" value="Rossmann-like_a/b/a_fold"/>
</dbReference>
<dbReference type="EC" id="2.7.7.3" evidence="9"/>
<protein>
    <recommendedName>
        <fullName evidence="9">Phosphopantetheine adenylyltransferase</fullName>
        <ecNumber evidence="9">2.7.7.3</ecNumber>
    </recommendedName>
    <alternativeName>
        <fullName evidence="9">Dephospho-CoA pyrophosphorylase</fullName>
    </alternativeName>
    <alternativeName>
        <fullName evidence="9">Pantetheine-phosphate adenylyltransferase</fullName>
        <shortName evidence="9">PPAT</shortName>
    </alternativeName>
</protein>
<feature type="site" description="Transition state stabilizer" evidence="9">
    <location>
        <position position="19"/>
    </location>
</feature>
<evidence type="ECO:0000256" key="7">
    <source>
        <dbReference type="ARBA" id="ARBA00022993"/>
    </source>
</evidence>
<evidence type="ECO:0000256" key="3">
    <source>
        <dbReference type="ARBA" id="ARBA00022695"/>
    </source>
</evidence>
<evidence type="ECO:0000259" key="10">
    <source>
        <dbReference type="Pfam" id="PF01467"/>
    </source>
</evidence>
<feature type="binding site" evidence="9">
    <location>
        <position position="76"/>
    </location>
    <ligand>
        <name>substrate</name>
    </ligand>
</feature>
<feature type="binding site" evidence="9">
    <location>
        <begin position="91"/>
        <end position="93"/>
    </location>
    <ligand>
        <name>ATP</name>
        <dbReference type="ChEBI" id="CHEBI:30616"/>
    </ligand>
</feature>
<organism evidence="11 12">
    <name type="scientific">Sulfurihydrogenibium yellowstonense SS-5</name>
    <dbReference type="NCBI Taxonomy" id="432331"/>
    <lineage>
        <taxon>Bacteria</taxon>
        <taxon>Pseudomonadati</taxon>
        <taxon>Aquificota</taxon>
        <taxon>Aquificia</taxon>
        <taxon>Aquificales</taxon>
        <taxon>Hydrogenothermaceae</taxon>
        <taxon>Sulfurihydrogenibium</taxon>
    </lineage>
</organism>
<dbReference type="UniPathway" id="UPA00241">
    <property type="reaction ID" value="UER00355"/>
</dbReference>
<evidence type="ECO:0000256" key="2">
    <source>
        <dbReference type="ARBA" id="ARBA00022679"/>
    </source>
</evidence>
<dbReference type="PRINTS" id="PR01020">
    <property type="entry name" value="LPSBIOSNTHSS"/>
</dbReference>
<dbReference type="GO" id="GO:0005737">
    <property type="term" value="C:cytoplasm"/>
    <property type="evidence" value="ECO:0007669"/>
    <property type="project" value="UniProtKB-SubCell"/>
</dbReference>
<evidence type="ECO:0000313" key="12">
    <source>
        <dbReference type="Proteomes" id="UP000005540"/>
    </source>
</evidence>
<sequence length="167" mass="19205">MTAKICVYPGTFDPVHFGHLDIVDRALNIFDTVVVALAENPKKKPLFTLKERIEMFEDAVSKHKGRVIVEGFSGLLVDFMKKYNTKIIVRGVRLFTDFEYELQIAMTNYKLDKVETFFMMPSQELIHISSTIVKDVAFHNGDVSSMVTPFVKSKLEEKVRQLREAKE</sequence>
<comment type="caution">
    <text evidence="11">The sequence shown here is derived from an EMBL/GenBank/DDBJ whole genome shotgun (WGS) entry which is preliminary data.</text>
</comment>
<evidence type="ECO:0000256" key="5">
    <source>
        <dbReference type="ARBA" id="ARBA00022840"/>
    </source>
</evidence>